<organism evidence="1 2">
    <name type="scientific">Paracoccus mutanolyticus</name>
    <dbReference type="NCBI Taxonomy" id="1499308"/>
    <lineage>
        <taxon>Bacteria</taxon>
        <taxon>Pseudomonadati</taxon>
        <taxon>Pseudomonadota</taxon>
        <taxon>Alphaproteobacteria</taxon>
        <taxon>Rhodobacterales</taxon>
        <taxon>Paracoccaceae</taxon>
        <taxon>Paracoccus</taxon>
    </lineage>
</organism>
<evidence type="ECO:0000313" key="1">
    <source>
        <dbReference type="EMBL" id="AWX93691.1"/>
    </source>
</evidence>
<gene>
    <name evidence="1" type="ORF">DPM13_13200</name>
</gene>
<dbReference type="EMBL" id="CP030239">
    <property type="protein sequence ID" value="AWX93691.1"/>
    <property type="molecule type" value="Genomic_DNA"/>
</dbReference>
<dbReference type="SUPFAM" id="SSF51120">
    <property type="entry name" value="beta-Roll"/>
    <property type="match status" value="1"/>
</dbReference>
<dbReference type="InterPro" id="IPR011049">
    <property type="entry name" value="Serralysin-like_metalloprot_C"/>
</dbReference>
<accession>A0ABN5M747</accession>
<reference evidence="1 2" key="1">
    <citation type="submission" date="2018-06" db="EMBL/GenBank/DDBJ databases">
        <title>Complete genome sequence of Paracoccus mutanolyticus strain RSP-02 isolated from cellulosic waste.</title>
        <authorList>
            <person name="Amrutha R.N."/>
            <person name="Shrivastav A."/>
            <person name="Buddana S.K."/>
            <person name="Deshpande U."/>
            <person name="Prakasham R.S."/>
        </authorList>
    </citation>
    <scope>NUCLEOTIDE SEQUENCE [LARGE SCALE GENOMIC DNA]</scope>
    <source>
        <strain evidence="1 2">RSP-02</strain>
    </source>
</reference>
<evidence type="ECO:0008006" key="3">
    <source>
        <dbReference type="Google" id="ProtNLM"/>
    </source>
</evidence>
<evidence type="ECO:0000313" key="2">
    <source>
        <dbReference type="Proteomes" id="UP000249922"/>
    </source>
</evidence>
<dbReference type="Proteomes" id="UP000249922">
    <property type="component" value="Chromosome"/>
</dbReference>
<dbReference type="Gene3D" id="2.150.10.10">
    <property type="entry name" value="Serralysin-like metalloprotease, C-terminal"/>
    <property type="match status" value="1"/>
</dbReference>
<sequence length="102" mass="10707">MGGAGDDVILTAPGAGLHAQLYGEDGADSFVFRVGRGDGWGTAVIHDFQIGLDRLVIEGIGDLAQVLHSDQVAWIRQVGADVKMLVQGDYITLADTSLDLLA</sequence>
<keyword evidence="2" id="KW-1185">Reference proteome</keyword>
<name>A0ABN5M747_9RHOB</name>
<protein>
    <recommendedName>
        <fullName evidence="3">Haemolysin-type calcium binding-related domain-containing protein</fullName>
    </recommendedName>
</protein>
<proteinExistence type="predicted"/>